<dbReference type="eggNOG" id="ENOG5032TD2">
    <property type="taxonomic scope" value="Bacteria"/>
</dbReference>
<dbReference type="RefSeq" id="WP_011471592.1">
    <property type="nucleotide sequence ID" value="NC_007925.1"/>
</dbReference>
<accession>Q21A99</accession>
<dbReference type="EMBL" id="CP000301">
    <property type="protein sequence ID" value="ABD86687.1"/>
    <property type="molecule type" value="Genomic_DNA"/>
</dbReference>
<dbReference type="KEGG" id="rpc:RPC_1123"/>
<reference evidence="1" key="1">
    <citation type="submission" date="2006-03" db="EMBL/GenBank/DDBJ databases">
        <title>Complete sequence of Rhodopseudomonas palustris BisB18.</title>
        <authorList>
            <consortium name="US DOE Joint Genome Institute"/>
            <person name="Copeland A."/>
            <person name="Lucas S."/>
            <person name="Lapidus A."/>
            <person name="Barry K."/>
            <person name="Detter J.C."/>
            <person name="Glavina del Rio T."/>
            <person name="Hammon N."/>
            <person name="Israni S."/>
            <person name="Dalin E."/>
            <person name="Tice H."/>
            <person name="Pitluck S."/>
            <person name="Chain P."/>
            <person name="Malfatti S."/>
            <person name="Shin M."/>
            <person name="Vergez L."/>
            <person name="Schmutz J."/>
            <person name="Larimer F."/>
            <person name="Land M."/>
            <person name="Hauser L."/>
            <person name="Pelletier D.A."/>
            <person name="Kyrpides N."/>
            <person name="Anderson I."/>
            <person name="Oda Y."/>
            <person name="Harwood C.S."/>
            <person name="Richardson P."/>
        </authorList>
    </citation>
    <scope>NUCLEOTIDE SEQUENCE [LARGE SCALE GENOMIC DNA]</scope>
    <source>
        <strain evidence="1">BisB18</strain>
    </source>
</reference>
<evidence type="ECO:0008006" key="2">
    <source>
        <dbReference type="Google" id="ProtNLM"/>
    </source>
</evidence>
<proteinExistence type="predicted"/>
<sequence length="152" mass="17208">MQMIRLLIAGAWACLVTVGASMAMSYWKQDRIAPPPAEEALGGLVYEKTKVINVPMIAEGSVQGYIVTQLVFTAEARALRQLPVPPEAFVVDEAFRSIYGDQKLDFKNLSRFDLSQFTQTVREHVNERLQTDAVRDVLVQDFNYVSKDQIRR</sequence>
<protein>
    <recommendedName>
        <fullName evidence="2">Flagellar basal body-associated protein FliL</fullName>
    </recommendedName>
</protein>
<name>Q21A99_RHOPB</name>
<dbReference type="HOGENOM" id="CLU_122346_1_0_5"/>
<gene>
    <name evidence="1" type="ordered locus">RPC_1123</name>
</gene>
<dbReference type="STRING" id="316056.RPC_1123"/>
<evidence type="ECO:0000313" key="1">
    <source>
        <dbReference type="EMBL" id="ABD86687.1"/>
    </source>
</evidence>
<dbReference type="AlphaFoldDB" id="Q21A99"/>
<organism evidence="1">
    <name type="scientific">Rhodopseudomonas palustris (strain BisB18)</name>
    <dbReference type="NCBI Taxonomy" id="316056"/>
    <lineage>
        <taxon>Bacteria</taxon>
        <taxon>Pseudomonadati</taxon>
        <taxon>Pseudomonadota</taxon>
        <taxon>Alphaproteobacteria</taxon>
        <taxon>Hyphomicrobiales</taxon>
        <taxon>Nitrobacteraceae</taxon>
        <taxon>Rhodopseudomonas</taxon>
    </lineage>
</organism>